<dbReference type="PANTHER" id="PTHR30385">
    <property type="entry name" value="SIGMA FACTOR F FLAGELLAR"/>
    <property type="match status" value="1"/>
</dbReference>
<dbReference type="GO" id="GO:0003700">
    <property type="term" value="F:DNA-binding transcription factor activity"/>
    <property type="evidence" value="ECO:0007669"/>
    <property type="project" value="InterPro"/>
</dbReference>
<dbReference type="RefSeq" id="WP_077835418.1">
    <property type="nucleotide sequence ID" value="NZ_CP096983.1"/>
</dbReference>
<dbReference type="NCBIfam" id="TIGR02937">
    <property type="entry name" value="sigma70-ECF"/>
    <property type="match status" value="1"/>
</dbReference>
<dbReference type="PRINTS" id="PR00046">
    <property type="entry name" value="SIGMA70FCT"/>
</dbReference>
<evidence type="ECO:0000259" key="2">
    <source>
        <dbReference type="Pfam" id="PF04545"/>
    </source>
</evidence>
<dbReference type="Gene3D" id="1.20.120.1810">
    <property type="match status" value="1"/>
</dbReference>
<keyword evidence="4" id="KW-1185">Reference proteome</keyword>
<dbReference type="SUPFAM" id="SSF88946">
    <property type="entry name" value="Sigma2 domain of RNA polymerase sigma factors"/>
    <property type="match status" value="1"/>
</dbReference>
<dbReference type="Proteomes" id="UP000190951">
    <property type="component" value="Chromosome"/>
</dbReference>
<dbReference type="InterPro" id="IPR007627">
    <property type="entry name" value="RNA_pol_sigma70_r2"/>
</dbReference>
<evidence type="ECO:0000259" key="1">
    <source>
        <dbReference type="Pfam" id="PF04542"/>
    </source>
</evidence>
<dbReference type="Pfam" id="PF04545">
    <property type="entry name" value="Sigma70_r4"/>
    <property type="match status" value="1"/>
</dbReference>
<gene>
    <name evidence="3" type="primary">rpoS</name>
    <name evidence="3" type="ORF">CROST_016360</name>
</gene>
<dbReference type="InterPro" id="IPR013325">
    <property type="entry name" value="RNA_pol_sigma_r2"/>
</dbReference>
<dbReference type="InterPro" id="IPR007630">
    <property type="entry name" value="RNA_pol_sigma70_r4"/>
</dbReference>
<name>A0A1S8LD77_9CLOT</name>
<evidence type="ECO:0000313" key="3">
    <source>
        <dbReference type="EMBL" id="URZ10920.1"/>
    </source>
</evidence>
<dbReference type="InterPro" id="IPR013324">
    <property type="entry name" value="RNA_pol_sigma_r3/r4-like"/>
</dbReference>
<dbReference type="PANTHER" id="PTHR30385:SF1">
    <property type="entry name" value="RNA POLYMERASE SIGMA-H FACTOR"/>
    <property type="match status" value="1"/>
</dbReference>
<reference evidence="3 4" key="1">
    <citation type="submission" date="2022-04" db="EMBL/GenBank/DDBJ databases">
        <title>Genome sequence of C. roseum typestrain.</title>
        <authorList>
            <person name="Poehlein A."/>
            <person name="Schoch T."/>
            <person name="Duerre P."/>
            <person name="Daniel R."/>
        </authorList>
    </citation>
    <scope>NUCLEOTIDE SEQUENCE [LARGE SCALE GENOMIC DNA]</scope>
    <source>
        <strain evidence="3 4">DSM 7320</strain>
    </source>
</reference>
<dbReference type="AlphaFoldDB" id="A0A1S8LD77"/>
<proteinExistence type="predicted"/>
<dbReference type="STRING" id="84029.CROST_11040"/>
<dbReference type="Pfam" id="PF04542">
    <property type="entry name" value="Sigma70_r2"/>
    <property type="match status" value="1"/>
</dbReference>
<dbReference type="InterPro" id="IPR000943">
    <property type="entry name" value="RNA_pol_sigma70"/>
</dbReference>
<dbReference type="EMBL" id="CP096983">
    <property type="protein sequence ID" value="URZ10920.1"/>
    <property type="molecule type" value="Genomic_DNA"/>
</dbReference>
<dbReference type="SUPFAM" id="SSF88659">
    <property type="entry name" value="Sigma3 and sigma4 domains of RNA polymerase sigma factors"/>
    <property type="match status" value="1"/>
</dbReference>
<feature type="domain" description="RNA polymerase sigma-70 region 2" evidence="1">
    <location>
        <begin position="36"/>
        <end position="93"/>
    </location>
</feature>
<dbReference type="KEGG" id="crw:CROST_016360"/>
<protein>
    <submittedName>
        <fullName evidence="3">RNA polymerase sigma factor RpoS</fullName>
    </submittedName>
</protein>
<dbReference type="InterPro" id="IPR014284">
    <property type="entry name" value="RNA_pol_sigma-70_dom"/>
</dbReference>
<sequence>MNQEKLKEVIEKAKAGDKKAKNIIINDNMKYIKIIANKFRLKNRNLSLDDLIQDGVIAVIKAINSYDINKDVKFNTYVYNFVTLSIISNIKKKYMTVKLPQGIHVPVDIFSLDENINEIEILLDKIKYEENKFDYIDDYLKWEQILKNKLTILEKKIILKTYFENKTVEITSNELNINKRKVSILKHRAIKKIKKFGNHLEEEF</sequence>
<evidence type="ECO:0000313" key="4">
    <source>
        <dbReference type="Proteomes" id="UP000190951"/>
    </source>
</evidence>
<feature type="domain" description="RNA polymerase sigma-70 region 4" evidence="2">
    <location>
        <begin position="149"/>
        <end position="195"/>
    </location>
</feature>
<accession>A0A1S8LD77</accession>
<dbReference type="GO" id="GO:0006352">
    <property type="term" value="P:DNA-templated transcription initiation"/>
    <property type="evidence" value="ECO:0007669"/>
    <property type="project" value="InterPro"/>
</dbReference>
<organism evidence="3 4">
    <name type="scientific">Clostridium felsineum</name>
    <dbReference type="NCBI Taxonomy" id="36839"/>
    <lineage>
        <taxon>Bacteria</taxon>
        <taxon>Bacillati</taxon>
        <taxon>Bacillota</taxon>
        <taxon>Clostridia</taxon>
        <taxon>Eubacteriales</taxon>
        <taxon>Clostridiaceae</taxon>
        <taxon>Clostridium</taxon>
    </lineage>
</organism>